<dbReference type="Gene3D" id="3.60.10.10">
    <property type="entry name" value="Endonuclease/exonuclease/phosphatase"/>
    <property type="match status" value="1"/>
</dbReference>
<evidence type="ECO:0000256" key="9">
    <source>
        <dbReference type="ARBA" id="ARBA00023204"/>
    </source>
</evidence>
<evidence type="ECO:0000256" key="7">
    <source>
        <dbReference type="ARBA" id="ARBA00022801"/>
    </source>
</evidence>
<protein>
    <submittedName>
        <fullName evidence="11">Uncharacterized protein</fullName>
    </submittedName>
</protein>
<dbReference type="PANTHER" id="PTHR15822">
    <property type="entry name" value="TRAF AND TNF RECEPTOR-ASSOCIATED PROTEIN"/>
    <property type="match status" value="1"/>
</dbReference>
<dbReference type="GO" id="GO:0004518">
    <property type="term" value="F:nuclease activity"/>
    <property type="evidence" value="ECO:0007669"/>
    <property type="project" value="UniProtKB-KW"/>
</dbReference>
<evidence type="ECO:0000256" key="8">
    <source>
        <dbReference type="ARBA" id="ARBA00022842"/>
    </source>
</evidence>
<dbReference type="GO" id="GO:0005634">
    <property type="term" value="C:nucleus"/>
    <property type="evidence" value="ECO:0007669"/>
    <property type="project" value="UniProtKB-SubCell"/>
</dbReference>
<evidence type="ECO:0000256" key="1">
    <source>
        <dbReference type="ARBA" id="ARBA00001936"/>
    </source>
</evidence>
<reference evidence="11 12" key="1">
    <citation type="submission" date="2017-06" db="EMBL/GenBank/DDBJ databases">
        <title>Comparative genomic analysis of Ambrosia Fusariam Clade fungi.</title>
        <authorList>
            <person name="Stajich J.E."/>
            <person name="Carrillo J."/>
            <person name="Kijimoto T."/>
            <person name="Eskalen A."/>
            <person name="O'Donnell K."/>
            <person name="Kasson M."/>
        </authorList>
    </citation>
    <scope>NUCLEOTIDE SEQUENCE [LARGE SCALE GENOMIC DNA]</scope>
    <source>
        <strain evidence="11 12">NRRL62579</strain>
    </source>
</reference>
<dbReference type="SUPFAM" id="SSF56219">
    <property type="entry name" value="DNase I-like"/>
    <property type="match status" value="1"/>
</dbReference>
<dbReference type="GO" id="GO:0003697">
    <property type="term" value="F:single-stranded DNA binding"/>
    <property type="evidence" value="ECO:0007669"/>
    <property type="project" value="TreeGrafter"/>
</dbReference>
<dbReference type="Proteomes" id="UP000287144">
    <property type="component" value="Unassembled WGS sequence"/>
</dbReference>
<dbReference type="GO" id="GO:0006302">
    <property type="term" value="P:double-strand break repair"/>
    <property type="evidence" value="ECO:0007669"/>
    <property type="project" value="TreeGrafter"/>
</dbReference>
<keyword evidence="7" id="KW-0378">Hydrolase</keyword>
<evidence type="ECO:0000313" key="11">
    <source>
        <dbReference type="EMBL" id="RSL79824.1"/>
    </source>
</evidence>
<comment type="cofactor">
    <cofactor evidence="1">
        <name>Mn(2+)</name>
        <dbReference type="ChEBI" id="CHEBI:29035"/>
    </cofactor>
</comment>
<comment type="caution">
    <text evidence="11">The sequence shown here is derived from an EMBL/GenBank/DDBJ whole genome shotgun (WGS) entry which is preliminary data.</text>
</comment>
<evidence type="ECO:0000256" key="4">
    <source>
        <dbReference type="ARBA" id="ARBA00022722"/>
    </source>
</evidence>
<keyword evidence="10" id="KW-0539">Nucleus</keyword>
<gene>
    <name evidence="11" type="ORF">CEP52_017474</name>
</gene>
<dbReference type="GO" id="GO:0070260">
    <property type="term" value="F:5'-tyrosyl-DNA phosphodiesterase activity"/>
    <property type="evidence" value="ECO:0007669"/>
    <property type="project" value="TreeGrafter"/>
</dbReference>
<comment type="cofactor">
    <cofactor evidence="2">
        <name>Mg(2+)</name>
        <dbReference type="ChEBI" id="CHEBI:18420"/>
    </cofactor>
</comment>
<evidence type="ECO:0000256" key="3">
    <source>
        <dbReference type="ARBA" id="ARBA00004123"/>
    </source>
</evidence>
<evidence type="ECO:0000256" key="2">
    <source>
        <dbReference type="ARBA" id="ARBA00001946"/>
    </source>
</evidence>
<keyword evidence="8" id="KW-0460">Magnesium</keyword>
<dbReference type="EMBL" id="NKCK01000576">
    <property type="protein sequence ID" value="RSL79824.1"/>
    <property type="molecule type" value="Genomic_DNA"/>
</dbReference>
<comment type="subcellular location">
    <subcellularLocation>
        <location evidence="3">Nucleus</location>
    </subcellularLocation>
</comment>
<keyword evidence="9" id="KW-0234">DNA repair</keyword>
<evidence type="ECO:0000256" key="6">
    <source>
        <dbReference type="ARBA" id="ARBA00022763"/>
    </source>
</evidence>
<keyword evidence="6" id="KW-0227">DNA damage</keyword>
<dbReference type="InterPro" id="IPR051547">
    <property type="entry name" value="TDP2-like"/>
</dbReference>
<dbReference type="InterPro" id="IPR036691">
    <property type="entry name" value="Endo/exonu/phosph_ase_sf"/>
</dbReference>
<keyword evidence="5" id="KW-0479">Metal-binding</keyword>
<name>A0A428RQJ6_9HYPO</name>
<evidence type="ECO:0000256" key="5">
    <source>
        <dbReference type="ARBA" id="ARBA00022723"/>
    </source>
</evidence>
<keyword evidence="12" id="KW-1185">Reference proteome</keyword>
<sequence length="232" mass="26244">WNDVREENVGSMPTRHFTLMMIPRHLRISNCFRVPFVSKSERDVLVVHLSVSENEGPSEPKGILRLCTTHLESLDLGYEYRFRQLAALSALLKSELVQGRKVYGGLVGGDMNSTLASEHDDHRNPDIDLKDVWEDELAPAPPALRPFYKDFTYGKALGNTWGYQSKGRLYQDYGSRLDKFLYTGPIETFPVREAQDITGRLGRFGIGLKTRVGLNDVWVSDHFGIAVGIKVM</sequence>
<feature type="non-terminal residue" evidence="11">
    <location>
        <position position="1"/>
    </location>
</feature>
<accession>A0A428RQJ6</accession>
<organism evidence="11 12">
    <name type="scientific">Fusarium oligoseptatum</name>
    <dbReference type="NCBI Taxonomy" id="2604345"/>
    <lineage>
        <taxon>Eukaryota</taxon>
        <taxon>Fungi</taxon>
        <taxon>Dikarya</taxon>
        <taxon>Ascomycota</taxon>
        <taxon>Pezizomycotina</taxon>
        <taxon>Sordariomycetes</taxon>
        <taxon>Hypocreomycetidae</taxon>
        <taxon>Hypocreales</taxon>
        <taxon>Nectriaceae</taxon>
        <taxon>Fusarium</taxon>
        <taxon>Fusarium solani species complex</taxon>
    </lineage>
</organism>
<dbReference type="PANTHER" id="PTHR15822:SF4">
    <property type="entry name" value="TYROSYL-DNA PHOSPHODIESTERASE 2"/>
    <property type="match status" value="1"/>
</dbReference>
<keyword evidence="4" id="KW-0540">Nuclease</keyword>
<dbReference type="AlphaFoldDB" id="A0A428RQJ6"/>
<dbReference type="GO" id="GO:0046872">
    <property type="term" value="F:metal ion binding"/>
    <property type="evidence" value="ECO:0007669"/>
    <property type="project" value="UniProtKB-KW"/>
</dbReference>
<dbReference type="GO" id="GO:0005737">
    <property type="term" value="C:cytoplasm"/>
    <property type="evidence" value="ECO:0007669"/>
    <property type="project" value="TreeGrafter"/>
</dbReference>
<evidence type="ECO:0000256" key="10">
    <source>
        <dbReference type="ARBA" id="ARBA00023242"/>
    </source>
</evidence>
<proteinExistence type="predicted"/>
<evidence type="ECO:0000313" key="12">
    <source>
        <dbReference type="Proteomes" id="UP000287144"/>
    </source>
</evidence>